<name>A0E921_PARTE</name>
<accession>A0E921</accession>
<keyword evidence="2" id="KW-1185">Reference proteome</keyword>
<proteinExistence type="predicted"/>
<dbReference type="InParanoid" id="A0E921"/>
<dbReference type="HOGENOM" id="CLU_2611187_0_0_1"/>
<evidence type="ECO:0000313" key="1">
    <source>
        <dbReference type="EMBL" id="CAK91788.1"/>
    </source>
</evidence>
<dbReference type="EMBL" id="CT868665">
    <property type="protein sequence ID" value="CAK91788.1"/>
    <property type="molecule type" value="Genomic_DNA"/>
</dbReference>
<dbReference type="AlphaFoldDB" id="A0E921"/>
<dbReference type="RefSeq" id="XP_001459185.1">
    <property type="nucleotide sequence ID" value="XM_001459148.1"/>
</dbReference>
<organism evidence="1 2">
    <name type="scientific">Paramecium tetraurelia</name>
    <dbReference type="NCBI Taxonomy" id="5888"/>
    <lineage>
        <taxon>Eukaryota</taxon>
        <taxon>Sar</taxon>
        <taxon>Alveolata</taxon>
        <taxon>Ciliophora</taxon>
        <taxon>Intramacronucleata</taxon>
        <taxon>Oligohymenophorea</taxon>
        <taxon>Peniculida</taxon>
        <taxon>Parameciidae</taxon>
        <taxon>Paramecium</taxon>
    </lineage>
</organism>
<reference evidence="1 2" key="1">
    <citation type="journal article" date="2006" name="Nature">
        <title>Global trends of whole-genome duplications revealed by the ciliate Paramecium tetraurelia.</title>
        <authorList>
            <consortium name="Genoscope"/>
            <person name="Aury J.-M."/>
            <person name="Jaillon O."/>
            <person name="Duret L."/>
            <person name="Noel B."/>
            <person name="Jubin C."/>
            <person name="Porcel B.M."/>
            <person name="Segurens B."/>
            <person name="Daubin V."/>
            <person name="Anthouard V."/>
            <person name="Aiach N."/>
            <person name="Arnaiz O."/>
            <person name="Billaut A."/>
            <person name="Beisson J."/>
            <person name="Blanc I."/>
            <person name="Bouhouche K."/>
            <person name="Camara F."/>
            <person name="Duharcourt S."/>
            <person name="Guigo R."/>
            <person name="Gogendeau D."/>
            <person name="Katinka M."/>
            <person name="Keller A.-M."/>
            <person name="Kissmehl R."/>
            <person name="Klotz C."/>
            <person name="Koll F."/>
            <person name="Le Moue A."/>
            <person name="Lepere C."/>
            <person name="Malinsky S."/>
            <person name="Nowacki M."/>
            <person name="Nowak J.K."/>
            <person name="Plattner H."/>
            <person name="Poulain J."/>
            <person name="Ruiz F."/>
            <person name="Serrano V."/>
            <person name="Zagulski M."/>
            <person name="Dessen P."/>
            <person name="Betermier M."/>
            <person name="Weissenbach J."/>
            <person name="Scarpelli C."/>
            <person name="Schachter V."/>
            <person name="Sperling L."/>
            <person name="Meyer E."/>
            <person name="Cohen J."/>
            <person name="Wincker P."/>
        </authorList>
    </citation>
    <scope>NUCLEOTIDE SEQUENCE [LARGE SCALE GENOMIC DNA]</scope>
    <source>
        <strain evidence="1 2">Stock d4-2</strain>
    </source>
</reference>
<evidence type="ECO:0000313" key="2">
    <source>
        <dbReference type="Proteomes" id="UP000000600"/>
    </source>
</evidence>
<dbReference type="KEGG" id="ptm:GSPATT00024519001"/>
<dbReference type="Proteomes" id="UP000000600">
    <property type="component" value="Unassembled WGS sequence"/>
</dbReference>
<sequence length="79" mass="8951">MGNHFPVADSVTLCVKQIILQYFDFQPRLLIEILPSVTLSFDSLCLLNQSQILLNTQETKFHLILSDSNLLTLFELAKG</sequence>
<dbReference type="GeneID" id="5044978"/>
<protein>
    <submittedName>
        <fullName evidence="1">Uncharacterized protein</fullName>
    </submittedName>
</protein>
<gene>
    <name evidence="1" type="ORF">GSPATT00024519001</name>
</gene>